<dbReference type="SFLD" id="SFLDG01099">
    <property type="entry name" value="Uncharacterised_Radical_SAM_Su"/>
    <property type="match status" value="1"/>
</dbReference>
<evidence type="ECO:0000256" key="4">
    <source>
        <dbReference type="ARBA" id="ARBA00023014"/>
    </source>
</evidence>
<evidence type="ECO:0000256" key="2">
    <source>
        <dbReference type="ARBA" id="ARBA00022723"/>
    </source>
</evidence>
<keyword evidence="3 5" id="KW-0408">Iron</keyword>
<dbReference type="PANTHER" id="PTHR43075">
    <property type="entry name" value="FORMATE LYASE ACTIVATING ENZYME, PUTATIVE (AFU_ORTHOLOGUE AFUA_2G15630)-RELATED"/>
    <property type="match status" value="1"/>
</dbReference>
<comment type="cofactor">
    <cofactor evidence="5">
        <name>[4Fe-4S] cluster</name>
        <dbReference type="ChEBI" id="CHEBI:49883"/>
    </cofactor>
    <text evidence="5">Binds 1 [4Fe-4S] cluster. The cluster is coordinated with 3 cysteines and an exchangeable S-adenosyl-L-methionine.</text>
</comment>
<proteinExistence type="predicted"/>
<evidence type="ECO:0000259" key="6">
    <source>
        <dbReference type="Pfam" id="PF04055"/>
    </source>
</evidence>
<keyword evidence="4 5" id="KW-0411">Iron-sulfur</keyword>
<keyword evidence="1 5" id="KW-0949">S-adenosyl-L-methionine</keyword>
<comment type="caution">
    <text evidence="7">The sequence shown here is derived from an EMBL/GenBank/DDBJ whole genome shotgun (WGS) entry which is preliminary data.</text>
</comment>
<dbReference type="GO" id="GO:0051536">
    <property type="term" value="F:iron-sulfur cluster binding"/>
    <property type="evidence" value="ECO:0007669"/>
    <property type="project" value="UniProtKB-KW"/>
</dbReference>
<gene>
    <name evidence="7" type="ORF">L7E55_12730</name>
</gene>
<feature type="binding site" evidence="5">
    <location>
        <position position="70"/>
    </location>
    <ligand>
        <name>[4Fe-4S] cluster</name>
        <dbReference type="ChEBI" id="CHEBI:49883"/>
        <note>4Fe-4S-S-AdoMet</note>
    </ligand>
</feature>
<dbReference type="PANTHER" id="PTHR43075:SF1">
    <property type="entry name" value="FORMATE LYASE ACTIVATING ENZYME, PUTATIVE (AFU_ORTHOLOGUE AFUA_2G15630)-RELATED"/>
    <property type="match status" value="1"/>
</dbReference>
<evidence type="ECO:0000313" key="8">
    <source>
        <dbReference type="Proteomes" id="UP001154312"/>
    </source>
</evidence>
<dbReference type="GO" id="GO:0003824">
    <property type="term" value="F:catalytic activity"/>
    <property type="evidence" value="ECO:0007669"/>
    <property type="project" value="InterPro"/>
</dbReference>
<keyword evidence="2 5" id="KW-0479">Metal-binding</keyword>
<organism evidence="7 8">
    <name type="scientific">Pelotomaculum isophthalicicum JI</name>
    <dbReference type="NCBI Taxonomy" id="947010"/>
    <lineage>
        <taxon>Bacteria</taxon>
        <taxon>Bacillati</taxon>
        <taxon>Bacillota</taxon>
        <taxon>Clostridia</taxon>
        <taxon>Eubacteriales</taxon>
        <taxon>Desulfotomaculaceae</taxon>
        <taxon>Pelotomaculum</taxon>
    </lineage>
</organism>
<keyword evidence="8" id="KW-1185">Reference proteome</keyword>
<dbReference type="GO" id="GO:0046872">
    <property type="term" value="F:metal ion binding"/>
    <property type="evidence" value="ECO:0007669"/>
    <property type="project" value="UniProtKB-KW"/>
</dbReference>
<evidence type="ECO:0000256" key="1">
    <source>
        <dbReference type="ARBA" id="ARBA00022691"/>
    </source>
</evidence>
<dbReference type="Gene3D" id="3.20.20.70">
    <property type="entry name" value="Aldolase class I"/>
    <property type="match status" value="1"/>
</dbReference>
<sequence length="306" mass="33874">MAETAMAALRRCELCPRRCMADRLRGETGFCGAGAAATVALAAQHHGEEPCISGSRGSGTVFFSRCNLRCVYCQNHEISWGDTGKDLSATELAEVFLQRQTAGAHNLNLVSPTPYIPVIAAALRQAKNQGLKIPVVYNSNAYENVAALRLLDGLVDIYLPDLKYFTEEAASRYSGVKNYFAVAAAVVLEMHRQVGNLTFSEEGLAVRGLLIRHLVLPGQRDAACRILEWIHSNLPAETFVSIMSQYVPLWQARRHPEINRRLSPVEYQAVLEYFDKAGLQNGYMQDLAAATEEYVPRFDLSGLSRY</sequence>
<dbReference type="InterPro" id="IPR007197">
    <property type="entry name" value="rSAM"/>
</dbReference>
<dbReference type="RefSeq" id="WP_277444657.1">
    <property type="nucleotide sequence ID" value="NZ_JAKOAV010000026.1"/>
</dbReference>
<dbReference type="CDD" id="cd01335">
    <property type="entry name" value="Radical_SAM"/>
    <property type="match status" value="1"/>
</dbReference>
<dbReference type="InterPro" id="IPR040085">
    <property type="entry name" value="MJ0674-like"/>
</dbReference>
<dbReference type="Proteomes" id="UP001154312">
    <property type="component" value="Unassembled WGS sequence"/>
</dbReference>
<evidence type="ECO:0000313" key="7">
    <source>
        <dbReference type="EMBL" id="MDF9409211.1"/>
    </source>
</evidence>
<dbReference type="AlphaFoldDB" id="A0A9X4H3M9"/>
<dbReference type="PIRSF" id="PIRSF004869">
    <property type="entry name" value="PflX_prd"/>
    <property type="match status" value="1"/>
</dbReference>
<dbReference type="InterPro" id="IPR013785">
    <property type="entry name" value="Aldolase_TIM"/>
</dbReference>
<name>A0A9X4H3M9_9FIRM</name>
<dbReference type="SFLD" id="SFLDS00029">
    <property type="entry name" value="Radical_SAM"/>
    <property type="match status" value="1"/>
</dbReference>
<dbReference type="InterPro" id="IPR016431">
    <property type="entry name" value="Pyrv-formate_lyase-activ_prd"/>
</dbReference>
<feature type="binding site" evidence="5">
    <location>
        <position position="66"/>
    </location>
    <ligand>
        <name>[4Fe-4S] cluster</name>
        <dbReference type="ChEBI" id="CHEBI:49883"/>
        <note>4Fe-4S-S-AdoMet</note>
    </ligand>
</feature>
<dbReference type="Pfam" id="PF04055">
    <property type="entry name" value="Radical_SAM"/>
    <property type="match status" value="1"/>
</dbReference>
<feature type="domain" description="Radical SAM core" evidence="6">
    <location>
        <begin position="61"/>
        <end position="186"/>
    </location>
</feature>
<reference evidence="7" key="1">
    <citation type="submission" date="2022-02" db="EMBL/GenBank/DDBJ databases">
        <authorList>
            <person name="Leng L."/>
        </authorList>
    </citation>
    <scope>NUCLEOTIDE SEQUENCE</scope>
    <source>
        <strain evidence="7">JI</strain>
    </source>
</reference>
<feature type="binding site" evidence="5">
    <location>
        <position position="73"/>
    </location>
    <ligand>
        <name>[4Fe-4S] cluster</name>
        <dbReference type="ChEBI" id="CHEBI:49883"/>
        <note>4Fe-4S-S-AdoMet</note>
    </ligand>
</feature>
<evidence type="ECO:0000256" key="5">
    <source>
        <dbReference type="PIRSR" id="PIRSR004869-50"/>
    </source>
</evidence>
<dbReference type="SUPFAM" id="SSF102114">
    <property type="entry name" value="Radical SAM enzymes"/>
    <property type="match status" value="1"/>
</dbReference>
<accession>A0A9X4H3M9</accession>
<dbReference type="InterPro" id="IPR058240">
    <property type="entry name" value="rSAM_sf"/>
</dbReference>
<evidence type="ECO:0000256" key="3">
    <source>
        <dbReference type="ARBA" id="ARBA00023004"/>
    </source>
</evidence>
<protein>
    <submittedName>
        <fullName evidence="7">Radical SAM protein</fullName>
    </submittedName>
</protein>
<dbReference type="EMBL" id="JAKOAV010000026">
    <property type="protein sequence ID" value="MDF9409211.1"/>
    <property type="molecule type" value="Genomic_DNA"/>
</dbReference>